<comment type="subcellular location">
    <subcellularLocation>
        <location evidence="1">Membrane</location>
        <topology evidence="1">Multi-pass membrane protein</topology>
    </subcellularLocation>
</comment>
<name>A0A8B8BZT8_CRAVI</name>
<dbReference type="GeneID" id="111114360"/>
<reference evidence="7" key="2">
    <citation type="submission" date="2025-08" db="UniProtKB">
        <authorList>
            <consortium name="RefSeq"/>
        </authorList>
    </citation>
    <scope>IDENTIFICATION</scope>
    <source>
        <tissue evidence="7">Whole sample</tissue>
    </source>
</reference>
<feature type="transmembrane region" description="Helical" evidence="5">
    <location>
        <begin position="101"/>
        <end position="124"/>
    </location>
</feature>
<accession>A0A8B8BZT8</accession>
<dbReference type="AlphaFoldDB" id="A0A8B8BZT8"/>
<dbReference type="RefSeq" id="XP_022308364.1">
    <property type="nucleotide sequence ID" value="XM_022452656.1"/>
</dbReference>
<dbReference type="Gene3D" id="1.20.140.150">
    <property type="match status" value="1"/>
</dbReference>
<keyword evidence="4 5" id="KW-0472">Membrane</keyword>
<feature type="transmembrane region" description="Helical" evidence="5">
    <location>
        <begin position="131"/>
        <end position="154"/>
    </location>
</feature>
<reference evidence="6" key="1">
    <citation type="submission" date="2024-06" db="UniProtKB">
        <authorList>
            <consortium name="RefSeq"/>
        </authorList>
    </citation>
    <scope>NUCLEOTIDE SEQUENCE [LARGE SCALE GENOMIC DNA]</scope>
</reference>
<organism evidence="6 7">
    <name type="scientific">Crassostrea virginica</name>
    <name type="common">Eastern oyster</name>
    <dbReference type="NCBI Taxonomy" id="6565"/>
    <lineage>
        <taxon>Eukaryota</taxon>
        <taxon>Metazoa</taxon>
        <taxon>Spiralia</taxon>
        <taxon>Lophotrochozoa</taxon>
        <taxon>Mollusca</taxon>
        <taxon>Bivalvia</taxon>
        <taxon>Autobranchia</taxon>
        <taxon>Pteriomorphia</taxon>
        <taxon>Ostreida</taxon>
        <taxon>Ostreoidea</taxon>
        <taxon>Ostreidae</taxon>
        <taxon>Crassostrea</taxon>
    </lineage>
</organism>
<evidence type="ECO:0000256" key="3">
    <source>
        <dbReference type="ARBA" id="ARBA00022989"/>
    </source>
</evidence>
<evidence type="ECO:0000256" key="1">
    <source>
        <dbReference type="ARBA" id="ARBA00004141"/>
    </source>
</evidence>
<evidence type="ECO:0000313" key="7">
    <source>
        <dbReference type="RefSeq" id="XP_022308364.1"/>
    </source>
</evidence>
<dbReference type="InterPro" id="IPR004031">
    <property type="entry name" value="PMP22/EMP/MP20/Claudin"/>
</dbReference>
<dbReference type="GO" id="GO:0016020">
    <property type="term" value="C:membrane"/>
    <property type="evidence" value="ECO:0007669"/>
    <property type="project" value="UniProtKB-SubCell"/>
</dbReference>
<sequence>MALTETFSNSSIFLKICMILTPLQTLVYIIGFSTEHWVKSKISSSIDFGGSTGNFLQSKSSLQFTGVSSDQGLWKVETCFLNQCSTGDIPYVDGWLHATRFFATIGLIGFLVTTVGVFVCLFVTELSQRRILHILTTLLAAGTGVFVLVAVVIYGINYNNPDQRILTIDKDPNWSYGLCVAALVLDIIATILLALNAARKPNV</sequence>
<evidence type="ECO:0000256" key="4">
    <source>
        <dbReference type="ARBA" id="ARBA00023136"/>
    </source>
</evidence>
<dbReference type="Pfam" id="PF13903">
    <property type="entry name" value="Claudin_2"/>
    <property type="match status" value="1"/>
</dbReference>
<evidence type="ECO:0000313" key="6">
    <source>
        <dbReference type="Proteomes" id="UP000694844"/>
    </source>
</evidence>
<keyword evidence="3 5" id="KW-1133">Transmembrane helix</keyword>
<dbReference type="OrthoDB" id="6152756at2759"/>
<evidence type="ECO:0000256" key="2">
    <source>
        <dbReference type="ARBA" id="ARBA00022692"/>
    </source>
</evidence>
<gene>
    <name evidence="7" type="primary">LOC111114360</name>
</gene>
<keyword evidence="2 5" id="KW-0812">Transmembrane</keyword>
<dbReference type="Proteomes" id="UP000694844">
    <property type="component" value="Chromosome 1"/>
</dbReference>
<protein>
    <submittedName>
        <fullName evidence="7">Uncharacterized protein LOC111114360</fullName>
    </submittedName>
</protein>
<dbReference type="KEGG" id="cvn:111114360"/>
<dbReference type="PANTHER" id="PTHR21284:SF12">
    <property type="entry name" value="EG:80H7.2 PROTEIN"/>
    <property type="match status" value="1"/>
</dbReference>
<feature type="transmembrane region" description="Helical" evidence="5">
    <location>
        <begin position="12"/>
        <end position="31"/>
    </location>
</feature>
<feature type="transmembrane region" description="Helical" evidence="5">
    <location>
        <begin position="174"/>
        <end position="195"/>
    </location>
</feature>
<evidence type="ECO:0000256" key="5">
    <source>
        <dbReference type="SAM" id="Phobius"/>
    </source>
</evidence>
<proteinExistence type="predicted"/>
<keyword evidence="6" id="KW-1185">Reference proteome</keyword>
<dbReference type="PANTHER" id="PTHR21284">
    <property type="entry name" value="EG:80H7.2 PROTEIN"/>
    <property type="match status" value="1"/>
</dbReference>